<dbReference type="AlphaFoldDB" id="A0A6B0YRW8"/>
<comment type="function">
    <text evidence="5">Part of a binding-protein-dependent transport system for a sugar.</text>
</comment>
<dbReference type="PROSITE" id="PS51257">
    <property type="entry name" value="PROKAR_LIPOPROTEIN"/>
    <property type="match status" value="1"/>
</dbReference>
<reference evidence="8" key="1">
    <citation type="submission" date="2019-09" db="EMBL/GenBank/DDBJ databases">
        <title>Characterisation of the sponge microbiome using genome-centric metagenomics.</title>
        <authorList>
            <person name="Engelberts J.P."/>
            <person name="Robbins S.J."/>
            <person name="De Goeij J.M."/>
            <person name="Aranda M."/>
            <person name="Bell S.C."/>
            <person name="Webster N.S."/>
        </authorList>
    </citation>
    <scope>NUCLEOTIDE SEQUENCE</scope>
    <source>
        <strain evidence="8">SB0664_bin_27</strain>
    </source>
</reference>
<dbReference type="InterPro" id="IPR050490">
    <property type="entry name" value="Bact_solute-bd_prot1"/>
</dbReference>
<dbReference type="EMBL" id="VXRG01000066">
    <property type="protein sequence ID" value="MXY93337.1"/>
    <property type="molecule type" value="Genomic_DNA"/>
</dbReference>
<comment type="similarity">
    <text evidence="2">Belongs to the bacterial solute-binding protein 1 family.</text>
</comment>
<keyword evidence="4 7" id="KW-0732">Signal</keyword>
<protein>
    <recommendedName>
        <fullName evidence="6">Probable sugar-binding periplasmic protein</fullName>
    </recommendedName>
</protein>
<organism evidence="8">
    <name type="scientific">Caldilineaceae bacterium SB0664_bin_27</name>
    <dbReference type="NCBI Taxonomy" id="2605260"/>
    <lineage>
        <taxon>Bacteria</taxon>
        <taxon>Bacillati</taxon>
        <taxon>Chloroflexota</taxon>
        <taxon>Caldilineae</taxon>
        <taxon>Caldilineales</taxon>
        <taxon>Caldilineaceae</taxon>
    </lineage>
</organism>
<dbReference type="Gene3D" id="3.40.190.10">
    <property type="entry name" value="Periplasmic binding protein-like II"/>
    <property type="match status" value="2"/>
</dbReference>
<dbReference type="InterPro" id="IPR006059">
    <property type="entry name" value="SBP"/>
</dbReference>
<dbReference type="PANTHER" id="PTHR43649:SF28">
    <property type="entry name" value="BINDING PROTEIN COMPONENT OF ABC SUGAR TRANSPORTER-RELATED"/>
    <property type="match status" value="1"/>
</dbReference>
<proteinExistence type="inferred from homology"/>
<keyword evidence="3" id="KW-0813">Transport</keyword>
<dbReference type="Pfam" id="PF01547">
    <property type="entry name" value="SBP_bac_1"/>
    <property type="match status" value="1"/>
</dbReference>
<comment type="subcellular location">
    <subcellularLocation>
        <location evidence="1">Cell envelope</location>
    </subcellularLocation>
</comment>
<feature type="signal peptide" evidence="7">
    <location>
        <begin position="1"/>
        <end position="17"/>
    </location>
</feature>
<evidence type="ECO:0000256" key="7">
    <source>
        <dbReference type="SAM" id="SignalP"/>
    </source>
</evidence>
<evidence type="ECO:0000256" key="3">
    <source>
        <dbReference type="ARBA" id="ARBA00022448"/>
    </source>
</evidence>
<dbReference type="GO" id="GO:0030313">
    <property type="term" value="C:cell envelope"/>
    <property type="evidence" value="ECO:0007669"/>
    <property type="project" value="UniProtKB-SubCell"/>
</dbReference>
<evidence type="ECO:0000256" key="1">
    <source>
        <dbReference type="ARBA" id="ARBA00004196"/>
    </source>
</evidence>
<gene>
    <name evidence="8" type="ORF">F4Y42_07815</name>
</gene>
<feature type="chain" id="PRO_5025407470" description="Probable sugar-binding periplasmic protein" evidence="7">
    <location>
        <begin position="18"/>
        <end position="430"/>
    </location>
</feature>
<comment type="caution">
    <text evidence="8">The sequence shown here is derived from an EMBL/GenBank/DDBJ whole genome shotgun (WGS) entry which is preliminary data.</text>
</comment>
<evidence type="ECO:0000256" key="6">
    <source>
        <dbReference type="ARBA" id="ARBA00049753"/>
    </source>
</evidence>
<name>A0A6B0YRW8_9CHLR</name>
<evidence type="ECO:0000313" key="8">
    <source>
        <dbReference type="EMBL" id="MXY93337.1"/>
    </source>
</evidence>
<dbReference type="PANTHER" id="PTHR43649">
    <property type="entry name" value="ARABINOSE-BINDING PROTEIN-RELATED"/>
    <property type="match status" value="1"/>
</dbReference>
<evidence type="ECO:0000256" key="4">
    <source>
        <dbReference type="ARBA" id="ARBA00022729"/>
    </source>
</evidence>
<dbReference type="SUPFAM" id="SSF53850">
    <property type="entry name" value="Periplasmic binding protein-like II"/>
    <property type="match status" value="1"/>
</dbReference>
<accession>A0A6B0YRW8</accession>
<evidence type="ECO:0000256" key="5">
    <source>
        <dbReference type="ARBA" id="ARBA00049629"/>
    </source>
</evidence>
<evidence type="ECO:0000256" key="2">
    <source>
        <dbReference type="ARBA" id="ARBA00008520"/>
    </source>
</evidence>
<sequence>MKRYYLVLLIIVSLVLAACQPVASEPAGDMSMEAAEPSGTVEVFSWWSGGGELAGLNAIIEVFNARYPEVEFDNAAIGGGDGVNMKTVLETRMLGGEPPDSFQVWAGVGVVEDHVVPGRMEGLDFLFSEEGLYDVFPQSVIDNVSYEGTPYVVPVNIHRQNIMWYRVDRFEAAGITEPPTTWDEFFVVAEQLKEAGIPAIGGASLGALAFHTYNYFLNSVTDGETYLGLFDGSVGWDAPEVAEALELHMRSMEYASGDWLEVGWGDQVERFAADYDETPAIILMGDWFWGFIKSEGIEELVGWADIPNHQGKYVWVADSFGLPKNAPNRDNAIAWLKVVASKDGQDAFNPLKGSIPVRTDGDVSLYDEYLRESMDAWQTHELLPFIGGLVRQSFVTDLGNIVNNMLTGHGDVARAQEELIQAAKDSGIGE</sequence>